<feature type="transmembrane region" description="Helical" evidence="3">
    <location>
        <begin position="50"/>
        <end position="70"/>
    </location>
</feature>
<evidence type="ECO:0000256" key="1">
    <source>
        <dbReference type="ARBA" id="ARBA00022857"/>
    </source>
</evidence>
<dbReference type="SUPFAM" id="SSF51735">
    <property type="entry name" value="NAD(P)-binding Rossmann-fold domains"/>
    <property type="match status" value="1"/>
</dbReference>
<organism evidence="4">
    <name type="scientific">Podospora anserina (strain S / ATCC MYA-4624 / DSM 980 / FGSC 10383)</name>
    <name type="common">Pleurage anserina</name>
    <dbReference type="NCBI Taxonomy" id="515849"/>
    <lineage>
        <taxon>Eukaryota</taxon>
        <taxon>Fungi</taxon>
        <taxon>Dikarya</taxon>
        <taxon>Ascomycota</taxon>
        <taxon>Pezizomycotina</taxon>
        <taxon>Sordariomycetes</taxon>
        <taxon>Sordariomycetidae</taxon>
        <taxon>Sordariales</taxon>
        <taxon>Podosporaceae</taxon>
        <taxon>Podospora</taxon>
        <taxon>Podospora anserina</taxon>
    </lineage>
</organism>
<dbReference type="EMBL" id="CU633897">
    <property type="protein sequence ID" value="CAP67145.1"/>
    <property type="molecule type" value="Genomic_DNA"/>
</dbReference>
<sequence>MASGTLVTCLAGVGAAAVLRVLYWASQFVLYHFWRPSKPLTAYKRTSGDSYALITGASAGIGLAIARAIVRQGFGVVLLGHLPDELASAAKSLNPPLVRTLVVNASTATPEELSAAVEAISDLNISILVNNVGGFPMADPPIRPLSTLSTAEVDGFVDMNARFMARLTNLVLPLLSSKSTRQNHERSLILNVSSAGRVGMPWIVMYSATKAFNYAFSMGLSRELEDDPATAHIDCLAVAPGEVQSQANVMAEGAVTADEFGSYVVGGIDGAVKRKWREVRPYWGHDLQLGLMDRVLPDSMLTHFSREELREKKVMWDAIMAKRR</sequence>
<dbReference type="GO" id="GO:0016491">
    <property type="term" value="F:oxidoreductase activity"/>
    <property type="evidence" value="ECO:0007669"/>
    <property type="project" value="UniProtKB-KW"/>
</dbReference>
<dbReference type="InterPro" id="IPR002347">
    <property type="entry name" value="SDR_fam"/>
</dbReference>
<evidence type="ECO:0000313" key="6">
    <source>
        <dbReference type="Proteomes" id="UP000001197"/>
    </source>
</evidence>
<dbReference type="InterPro" id="IPR036291">
    <property type="entry name" value="NAD(P)-bd_dom_sf"/>
</dbReference>
<name>B2ARX5_PODAN</name>
<dbReference type="OrthoDB" id="47007at2759"/>
<dbReference type="Proteomes" id="UP000001197">
    <property type="component" value="Chromosome 1"/>
</dbReference>
<dbReference type="GO" id="GO:0030497">
    <property type="term" value="P:fatty acid elongation"/>
    <property type="evidence" value="ECO:0007669"/>
    <property type="project" value="TreeGrafter"/>
</dbReference>
<dbReference type="RefSeq" id="XP_001906477.1">
    <property type="nucleotide sequence ID" value="XM_001906442.1"/>
</dbReference>
<keyword evidence="1" id="KW-0521">NADP</keyword>
<dbReference type="AlphaFoldDB" id="B2ARX5"/>
<evidence type="ECO:0000313" key="5">
    <source>
        <dbReference type="EMBL" id="CDP24561.1"/>
    </source>
</evidence>
<gene>
    <name evidence="4" type="ORF">PODANS_1_21610</name>
</gene>
<evidence type="ECO:0000313" key="4">
    <source>
        <dbReference type="EMBL" id="CAP67145.1"/>
    </source>
</evidence>
<keyword evidence="3" id="KW-0472">Membrane</keyword>
<dbReference type="eggNOG" id="KOG1014">
    <property type="taxonomic scope" value="Eukaryota"/>
</dbReference>
<reference evidence="5" key="4">
    <citation type="submission" date="2015-04" db="EMBL/GenBank/DDBJ databases">
        <title>Maintaining two mating types: Structure of the mating type locus and its role in heterokaryosis in Podospora anserina.</title>
        <authorList>
            <person name="Grognet P."/>
            <person name="Bidard F."/>
            <person name="Kuchly C."/>
            <person name="Chan Ho Tong L."/>
            <person name="Coppin E."/>
            <person name="Ait Benkhali J."/>
            <person name="Couloux A."/>
            <person name="Wincker P."/>
            <person name="Debuchy R."/>
            <person name="Silar P."/>
        </authorList>
    </citation>
    <scope>NUCLEOTIDE SEQUENCE</scope>
</reference>
<protein>
    <submittedName>
        <fullName evidence="4">Podospora anserina S mat+ genomic DNA chromosome 1, supercontig 6</fullName>
    </submittedName>
    <submittedName>
        <fullName evidence="5">Short chain dehydrogenase/reductase</fullName>
    </submittedName>
</protein>
<dbReference type="VEuPathDB" id="FungiDB:PODANS_1_21610"/>
<evidence type="ECO:0000256" key="3">
    <source>
        <dbReference type="SAM" id="Phobius"/>
    </source>
</evidence>
<dbReference type="Gene3D" id="3.40.50.720">
    <property type="entry name" value="NAD(P)-binding Rossmann-like Domain"/>
    <property type="match status" value="1"/>
</dbReference>
<proteinExistence type="predicted"/>
<keyword evidence="3" id="KW-1133">Transmembrane helix</keyword>
<evidence type="ECO:0000256" key="2">
    <source>
        <dbReference type="ARBA" id="ARBA00023002"/>
    </source>
</evidence>
<dbReference type="GeneID" id="6190793"/>
<reference evidence="4 6" key="1">
    <citation type="journal article" date="2008" name="Genome Biol.">
        <title>The genome sequence of the model ascomycete fungus Podospora anserina.</title>
        <authorList>
            <person name="Espagne E."/>
            <person name="Lespinet O."/>
            <person name="Malagnac F."/>
            <person name="Da Silva C."/>
            <person name="Jaillon O."/>
            <person name="Porcel B.M."/>
            <person name="Couloux A."/>
            <person name="Aury J.-M."/>
            <person name="Segurens B."/>
            <person name="Poulain J."/>
            <person name="Anthouard V."/>
            <person name="Grossetete S."/>
            <person name="Khalili H."/>
            <person name="Coppin E."/>
            <person name="Dequard-Chablat M."/>
            <person name="Picard M."/>
            <person name="Contamine V."/>
            <person name="Arnaise S."/>
            <person name="Bourdais A."/>
            <person name="Berteaux-Lecellier V."/>
            <person name="Gautheret D."/>
            <person name="de Vries R.P."/>
            <person name="Battaglia E."/>
            <person name="Coutinho P.M."/>
            <person name="Danchin E.G.J."/>
            <person name="Henrissat B."/>
            <person name="El Khoury R."/>
            <person name="Sainsard-Chanet A."/>
            <person name="Boivin A."/>
            <person name="Pinan-Lucarre B."/>
            <person name="Sellem C.H."/>
            <person name="Debuchy R."/>
            <person name="Wincker P."/>
            <person name="Weissenbach J."/>
            <person name="Silar P."/>
        </authorList>
    </citation>
    <scope>NUCLEOTIDE SEQUENCE [LARGE SCALE GENOMIC DNA]</scope>
    <source>
        <strain evidence="6">S / ATCC MYA-4624 / DSM 980 / FGSC 10383</strain>
        <strain evidence="4">S mat+</strain>
    </source>
</reference>
<dbReference type="PANTHER" id="PTHR43086:SF2">
    <property type="entry name" value="HYDROXYSTEROID DEHYDROGENASE-LIKE PROTEIN 1"/>
    <property type="match status" value="1"/>
</dbReference>
<dbReference type="KEGG" id="pan:PODANSg3507"/>
<reference evidence="4" key="2">
    <citation type="submission" date="2008-07" db="EMBL/GenBank/DDBJ databases">
        <authorList>
            <person name="Genoscope - CEA"/>
        </authorList>
    </citation>
    <scope>NUCLEOTIDE SEQUENCE</scope>
    <source>
        <strain evidence="4">S mat+</strain>
    </source>
</reference>
<feature type="transmembrane region" description="Helical" evidence="3">
    <location>
        <begin position="7"/>
        <end position="30"/>
    </location>
</feature>
<dbReference type="EMBL" id="FO904936">
    <property type="protein sequence ID" value="CDP24561.1"/>
    <property type="molecule type" value="Genomic_DNA"/>
</dbReference>
<dbReference type="Pfam" id="PF00106">
    <property type="entry name" value="adh_short"/>
    <property type="match status" value="1"/>
</dbReference>
<dbReference type="PRINTS" id="PR00081">
    <property type="entry name" value="GDHRDH"/>
</dbReference>
<accession>B2ARX5</accession>
<dbReference type="GO" id="GO:0005783">
    <property type="term" value="C:endoplasmic reticulum"/>
    <property type="evidence" value="ECO:0007669"/>
    <property type="project" value="TreeGrafter"/>
</dbReference>
<dbReference type="HOGENOM" id="CLU_010194_38_2_1"/>
<dbReference type="PANTHER" id="PTHR43086">
    <property type="entry name" value="VERY-LONG-CHAIN 3-OXOOACYL-COA REDUCTASE"/>
    <property type="match status" value="1"/>
</dbReference>
<keyword evidence="3" id="KW-0812">Transmembrane</keyword>
<keyword evidence="2" id="KW-0560">Oxidoreductase</keyword>
<reference evidence="6" key="3">
    <citation type="journal article" date="2014" name="Genetics">
        <title>Maintaining two mating types: Structure of the mating type locus and its role in heterokaryosis in Podospora anserina.</title>
        <authorList>
            <person name="Grognet P."/>
            <person name="Bidard F."/>
            <person name="Kuchly C."/>
            <person name="Tong L.C.H."/>
            <person name="Coppin E."/>
            <person name="Benkhali J.A."/>
            <person name="Couloux A."/>
            <person name="Wincker P."/>
            <person name="Debuchy R."/>
            <person name="Silar P."/>
        </authorList>
    </citation>
    <scope>GENOME REANNOTATION</scope>
    <source>
        <strain evidence="6">S / ATCC MYA-4624 / DSM 980 / FGSC 10383</strain>
    </source>
</reference>
<keyword evidence="6" id="KW-1185">Reference proteome</keyword>
<dbReference type="STRING" id="515849.B2ARX5"/>